<reference evidence="1" key="1">
    <citation type="submission" date="2022-08" db="EMBL/GenBank/DDBJ databases">
        <authorList>
            <person name="Deng Y."/>
            <person name="Han X.-F."/>
            <person name="Zhang Y.-Q."/>
        </authorList>
    </citation>
    <scope>NUCLEOTIDE SEQUENCE</scope>
    <source>
        <strain evidence="1">CPCC 203386</strain>
    </source>
</reference>
<gene>
    <name evidence="1" type="ORF">N1032_22945</name>
</gene>
<evidence type="ECO:0000313" key="2">
    <source>
        <dbReference type="Proteomes" id="UP001165586"/>
    </source>
</evidence>
<keyword evidence="2" id="KW-1185">Reference proteome</keyword>
<dbReference type="EMBL" id="JANLCJ010000070">
    <property type="protein sequence ID" value="MCS5736589.1"/>
    <property type="molecule type" value="Genomic_DNA"/>
</dbReference>
<protein>
    <submittedName>
        <fullName evidence="1">Uncharacterized protein</fullName>
    </submittedName>
</protein>
<name>A0ABT2H9I3_9MICO</name>
<proteinExistence type="predicted"/>
<comment type="caution">
    <text evidence="1">The sequence shown here is derived from an EMBL/GenBank/DDBJ whole genome shotgun (WGS) entry which is preliminary data.</text>
</comment>
<sequence length="171" mass="19433">MAGKKIIKESVKPRFNSLERLAEVVDPTKMPMFLHKAKEVLVIAAKDTGKSFPVENYKVMAMELDPNAVCLTLMKHSTQAAKRGLRGINDALSKLMWDYDLPYKWEKADSFMYRMYHDKRDKLKNQAVEYNSFDNPDGLAGYTTGIGGYPFLIHIEEPVLDDGSETIDPNI</sequence>
<organism evidence="1 2">
    <name type="scientific">Herbiconiux daphne</name>
    <dbReference type="NCBI Taxonomy" id="2970914"/>
    <lineage>
        <taxon>Bacteria</taxon>
        <taxon>Bacillati</taxon>
        <taxon>Actinomycetota</taxon>
        <taxon>Actinomycetes</taxon>
        <taxon>Micrococcales</taxon>
        <taxon>Microbacteriaceae</taxon>
        <taxon>Herbiconiux</taxon>
    </lineage>
</organism>
<accession>A0ABT2H9I3</accession>
<dbReference type="Proteomes" id="UP001165586">
    <property type="component" value="Unassembled WGS sequence"/>
</dbReference>
<dbReference type="RefSeq" id="WP_259542630.1">
    <property type="nucleotide sequence ID" value="NZ_JANLCJ010000070.1"/>
</dbReference>
<evidence type="ECO:0000313" key="1">
    <source>
        <dbReference type="EMBL" id="MCS5736589.1"/>
    </source>
</evidence>